<dbReference type="EMBL" id="OX458333">
    <property type="protein sequence ID" value="CAI8751133.1"/>
    <property type="molecule type" value="Genomic_DNA"/>
</dbReference>
<keyword evidence="2" id="KW-0808">Transferase</keyword>
<evidence type="ECO:0000313" key="4">
    <source>
        <dbReference type="Proteomes" id="UP001162030"/>
    </source>
</evidence>
<dbReference type="PANTHER" id="PTHR12526:SF629">
    <property type="entry name" value="TEICHURONIC ACID BIOSYNTHESIS GLYCOSYLTRANSFERASE TUAH-RELATED"/>
    <property type="match status" value="1"/>
</dbReference>
<dbReference type="Gene3D" id="3.40.50.2000">
    <property type="entry name" value="Glycogen Phosphorylase B"/>
    <property type="match status" value="1"/>
</dbReference>
<dbReference type="PANTHER" id="PTHR12526">
    <property type="entry name" value="GLYCOSYLTRANSFERASE"/>
    <property type="match status" value="1"/>
</dbReference>
<evidence type="ECO:0000313" key="3">
    <source>
        <dbReference type="EMBL" id="CAI8751133.1"/>
    </source>
</evidence>
<organism evidence="3 4">
    <name type="scientific">Methylocaldum szegediense</name>
    <dbReference type="NCBI Taxonomy" id="73780"/>
    <lineage>
        <taxon>Bacteria</taxon>
        <taxon>Pseudomonadati</taxon>
        <taxon>Pseudomonadota</taxon>
        <taxon>Gammaproteobacteria</taxon>
        <taxon>Methylococcales</taxon>
        <taxon>Methylococcaceae</taxon>
        <taxon>Methylocaldum</taxon>
    </lineage>
</organism>
<keyword evidence="4" id="KW-1185">Reference proteome</keyword>
<reference evidence="3 4" key="1">
    <citation type="submission" date="2023-03" db="EMBL/GenBank/DDBJ databases">
        <authorList>
            <person name="Pearce D."/>
        </authorList>
    </citation>
    <scope>NUCLEOTIDE SEQUENCE [LARGE SCALE GENOMIC DNA]</scope>
    <source>
        <strain evidence="3">Msz</strain>
    </source>
</reference>
<evidence type="ECO:0000256" key="1">
    <source>
        <dbReference type="ARBA" id="ARBA00022676"/>
    </source>
</evidence>
<proteinExistence type="predicted"/>
<sequence length="280" mass="32398">MEGFRGKIIYDLDDDMLDAEGLAKRTGRNERDLIETTSRIIAFINLADLITVSTPALLDRVHELSPRGELVLLENCLDAELWQLNSSPRANARNKTDSDPIRIGYIGTPTHDQDLEIVVEAIQRIERDFGKKIEVEVIGAFEGKEPMFGRKIPLPEKNAYPDFVNWLIKKVNWDIGIIPLRDDVFNRSKSYLKFLEYSALRLAIICSDVDTYRPVGRHRENALMVANDTESWYKALREMIVDRQLRERLASEAHRMVCERYTITANIDRYYKLLDRILAK</sequence>
<accession>A0ABM9HXE1</accession>
<dbReference type="SUPFAM" id="SSF53756">
    <property type="entry name" value="UDP-Glycosyltransferase/glycogen phosphorylase"/>
    <property type="match status" value="1"/>
</dbReference>
<evidence type="ECO:0000256" key="2">
    <source>
        <dbReference type="ARBA" id="ARBA00022679"/>
    </source>
</evidence>
<keyword evidence="1" id="KW-0328">Glycosyltransferase</keyword>
<evidence type="ECO:0008006" key="5">
    <source>
        <dbReference type="Google" id="ProtNLM"/>
    </source>
</evidence>
<dbReference type="Proteomes" id="UP001162030">
    <property type="component" value="Chromosome"/>
</dbReference>
<gene>
    <name evidence="3" type="ORF">MSZNOR_0650</name>
</gene>
<protein>
    <recommendedName>
        <fullName evidence="5">Glycosyltransferase</fullName>
    </recommendedName>
</protein>
<name>A0ABM9HXE1_9GAMM</name>